<sequence>MEVLSCIITTLQDDEPQSNGDDLSPTLEAASSENQPTSEREHSEDNPQEQEPTNVEDNDTLEIIDEQYNLKKKRGVTRAKDVWTLPSGQRIKVEWNKFGQPIKKGGRILGGWLGTVARRGNMCPIHYISWKVMPLVPFKVDIIKMTRSKFFLSPDDKVEAWVLKSVSRKWKDYKHELKIKYKKATRTQGEIASDIPPEIEKQHDREPGRIEFFVVTHKTKDGEYINQSSSDFAEDLMGDLAKKTTTSEFSNATKQIEESVFRDKKGEDRYGRVRGYGIGPTPTQVFGIQAHLRNVENESHDPMKDEVQRLQVQMQDMQKKHESEMNEIKSLLHRLVTQSVNLGTETSGTPSP</sequence>
<keyword evidence="1" id="KW-0175">Coiled coil</keyword>
<dbReference type="AlphaFoldDB" id="A0A6V7NPY8"/>
<feature type="coiled-coil region" evidence="1">
    <location>
        <begin position="307"/>
        <end position="334"/>
    </location>
</feature>
<reference evidence="3" key="1">
    <citation type="submission" date="2020-07" db="EMBL/GenBank/DDBJ databases">
        <authorList>
            <person name="Lin J."/>
        </authorList>
    </citation>
    <scope>NUCLEOTIDE SEQUENCE</scope>
</reference>
<accession>A0A6V7NPY8</accession>
<proteinExistence type="predicted"/>
<feature type="region of interest" description="Disordered" evidence="2">
    <location>
        <begin position="1"/>
        <end position="59"/>
    </location>
</feature>
<evidence type="ECO:0000313" key="3">
    <source>
        <dbReference type="EMBL" id="CAD1820336.1"/>
    </source>
</evidence>
<organism evidence="3">
    <name type="scientific">Ananas comosus var. bracteatus</name>
    <name type="common">red pineapple</name>
    <dbReference type="NCBI Taxonomy" id="296719"/>
    <lineage>
        <taxon>Eukaryota</taxon>
        <taxon>Viridiplantae</taxon>
        <taxon>Streptophyta</taxon>
        <taxon>Embryophyta</taxon>
        <taxon>Tracheophyta</taxon>
        <taxon>Spermatophyta</taxon>
        <taxon>Magnoliopsida</taxon>
        <taxon>Liliopsida</taxon>
        <taxon>Poales</taxon>
        <taxon>Bromeliaceae</taxon>
        <taxon>Bromelioideae</taxon>
        <taxon>Ananas</taxon>
    </lineage>
</organism>
<evidence type="ECO:0000256" key="1">
    <source>
        <dbReference type="SAM" id="Coils"/>
    </source>
</evidence>
<dbReference type="PANTHER" id="PTHR33144">
    <property type="entry name" value="OS10G0409366 PROTEIN-RELATED"/>
    <property type="match status" value="1"/>
</dbReference>
<dbReference type="Pfam" id="PF03004">
    <property type="entry name" value="Transposase_24"/>
    <property type="match status" value="1"/>
</dbReference>
<evidence type="ECO:0008006" key="4">
    <source>
        <dbReference type="Google" id="ProtNLM"/>
    </source>
</evidence>
<dbReference type="EMBL" id="LR862140">
    <property type="protein sequence ID" value="CAD1820336.1"/>
    <property type="molecule type" value="Genomic_DNA"/>
</dbReference>
<name>A0A6V7NPY8_ANACO</name>
<feature type="compositionally biased region" description="Polar residues" evidence="2">
    <location>
        <begin position="7"/>
        <end position="21"/>
    </location>
</feature>
<evidence type="ECO:0000256" key="2">
    <source>
        <dbReference type="SAM" id="MobiDB-lite"/>
    </source>
</evidence>
<gene>
    <name evidence="3" type="ORF">CB5_LOCUS3547</name>
</gene>
<dbReference type="PANTHER" id="PTHR33144:SF52">
    <property type="match status" value="1"/>
</dbReference>
<dbReference type="InterPro" id="IPR004252">
    <property type="entry name" value="Probable_transposase_24"/>
</dbReference>
<protein>
    <recommendedName>
        <fullName evidence="4">Transposase Tnp1/En/Spm-like domain-containing protein</fullName>
    </recommendedName>
</protein>